<reference evidence="2 3" key="1">
    <citation type="submission" date="2018-08" db="EMBL/GenBank/DDBJ databases">
        <title>Bacillus phenotypic plasticity.</title>
        <authorList>
            <person name="Hurtado E."/>
        </authorList>
    </citation>
    <scope>NUCLEOTIDE SEQUENCE [LARGE SCALE GENOMIC DNA]</scope>
    <source>
        <strain evidence="2 3">427</strain>
    </source>
</reference>
<dbReference type="SUPFAM" id="SSF88697">
    <property type="entry name" value="PUA domain-like"/>
    <property type="match status" value="1"/>
</dbReference>
<protein>
    <submittedName>
        <fullName evidence="2">DUF3850 domain-containing protein</fullName>
    </submittedName>
</protein>
<evidence type="ECO:0000313" key="3">
    <source>
        <dbReference type="Proteomes" id="UP000324326"/>
    </source>
</evidence>
<dbReference type="Pfam" id="PF12961">
    <property type="entry name" value="DUF3850"/>
    <property type="match status" value="1"/>
</dbReference>
<proteinExistence type="predicted"/>
<dbReference type="InterPro" id="IPR015947">
    <property type="entry name" value="PUA-like_sf"/>
</dbReference>
<sequence length="88" mass="10163">MSVTHHLKILPPYFKAVEDGRKNFEIRKNDRGFREGDSLCLHEWEDGVFTGQSVDVLITYVTDYMQKPGYVVLGTKKKAECDIIEINQ</sequence>
<dbReference type="Proteomes" id="UP000324326">
    <property type="component" value="Unassembled WGS sequence"/>
</dbReference>
<dbReference type="AlphaFoldDB" id="A0A5M8RR50"/>
<feature type="domain" description="DUF3850" evidence="1">
    <location>
        <begin position="4"/>
        <end position="74"/>
    </location>
</feature>
<dbReference type="EMBL" id="QSND01000002">
    <property type="protein sequence ID" value="KAA6450371.1"/>
    <property type="molecule type" value="Genomic_DNA"/>
</dbReference>
<comment type="caution">
    <text evidence="2">The sequence shown here is derived from an EMBL/GenBank/DDBJ whole genome shotgun (WGS) entry which is preliminary data.</text>
</comment>
<evidence type="ECO:0000313" key="2">
    <source>
        <dbReference type="EMBL" id="KAA6450371.1"/>
    </source>
</evidence>
<gene>
    <name evidence="2" type="ORF">DX927_05690</name>
</gene>
<dbReference type="Gene3D" id="2.30.130.30">
    <property type="entry name" value="Hypothetical protein"/>
    <property type="match status" value="1"/>
</dbReference>
<name>A0A5M8RR50_9BACI</name>
<evidence type="ECO:0000259" key="1">
    <source>
        <dbReference type="Pfam" id="PF12961"/>
    </source>
</evidence>
<dbReference type="InterPro" id="IPR039440">
    <property type="entry name" value="DUF3850"/>
</dbReference>
<organism evidence="2 3">
    <name type="scientific">Bacillus swezeyi</name>
    <dbReference type="NCBI Taxonomy" id="1925020"/>
    <lineage>
        <taxon>Bacteria</taxon>
        <taxon>Bacillati</taxon>
        <taxon>Bacillota</taxon>
        <taxon>Bacilli</taxon>
        <taxon>Bacillales</taxon>
        <taxon>Bacillaceae</taxon>
        <taxon>Bacillus</taxon>
    </lineage>
</organism>
<accession>A0A5M8RR50</accession>
<dbReference type="RefSeq" id="WP_017474958.1">
    <property type="nucleotide sequence ID" value="NZ_QSND01000002.1"/>
</dbReference>